<keyword evidence="3" id="KW-1185">Reference proteome</keyword>
<dbReference type="EMBL" id="JAAAPK010000001">
    <property type="protein sequence ID" value="NBC38830.1"/>
    <property type="molecule type" value="Genomic_DNA"/>
</dbReference>
<proteinExistence type="predicted"/>
<name>A0A7X4Y568_9BACT</name>
<feature type="compositionally biased region" description="Pro residues" evidence="1">
    <location>
        <begin position="281"/>
        <end position="290"/>
    </location>
</feature>
<feature type="region of interest" description="Disordered" evidence="1">
    <location>
        <begin position="13"/>
        <end position="33"/>
    </location>
</feature>
<dbReference type="AlphaFoldDB" id="A0A7X4Y568"/>
<comment type="caution">
    <text evidence="2">The sequence shown here is derived from an EMBL/GenBank/DDBJ whole genome shotgun (WGS) entry which is preliminary data.</text>
</comment>
<feature type="region of interest" description="Disordered" evidence="1">
    <location>
        <begin position="270"/>
        <end position="290"/>
    </location>
</feature>
<organism evidence="2 3">
    <name type="scientific">Corallococcus exiguus</name>
    <dbReference type="NCBI Taxonomy" id="83462"/>
    <lineage>
        <taxon>Bacteria</taxon>
        <taxon>Pseudomonadati</taxon>
        <taxon>Myxococcota</taxon>
        <taxon>Myxococcia</taxon>
        <taxon>Myxococcales</taxon>
        <taxon>Cystobacterineae</taxon>
        <taxon>Myxococcaceae</taxon>
        <taxon>Corallococcus</taxon>
    </lineage>
</organism>
<evidence type="ECO:0000313" key="2">
    <source>
        <dbReference type="EMBL" id="NBC38830.1"/>
    </source>
</evidence>
<reference evidence="2 3" key="1">
    <citation type="submission" date="2020-01" db="EMBL/GenBank/DDBJ databases">
        <title>The draft genome sequence of Corallococcus exiguus DSM 14696.</title>
        <authorList>
            <person name="Zhang X."/>
            <person name="Zhu H."/>
        </authorList>
    </citation>
    <scope>NUCLEOTIDE SEQUENCE [LARGE SCALE GENOMIC DNA]</scope>
    <source>
        <strain evidence="2 3">DSM 14696</strain>
    </source>
</reference>
<evidence type="ECO:0000256" key="1">
    <source>
        <dbReference type="SAM" id="MobiDB-lite"/>
    </source>
</evidence>
<gene>
    <name evidence="2" type="ORF">GTZ93_03250</name>
</gene>
<accession>A0A7X4Y568</accession>
<sequence>MIHSNEKALQMARSLLPSTARRQARKERTVTNRAARREARLAVVAWLRTGDLDADEPAEVPWRKHEIELMVLDRRRADKVNPFVRWAAARVRRMPHDAREGYVRGILPKGVIGRHAWSHLEHTPAFEDTVKREARAHHWKHREQLARKRERDEVASLLREILAAPDGHATFNQYLREHATWRRSPSSKKGWIPRTPPLPHRPLRGAHDVNAFVDSLKLDGRSAYCFSSETMDAPVRWVRIFLERSKANLGDIPATLAALRAEGWMSPRPLGQPCFSEPEPRTPPARPSAH</sequence>
<evidence type="ECO:0000313" key="3">
    <source>
        <dbReference type="Proteomes" id="UP000537825"/>
    </source>
</evidence>
<protein>
    <submittedName>
        <fullName evidence="2">Uncharacterized protein</fullName>
    </submittedName>
</protein>
<dbReference type="RefSeq" id="WP_139919087.1">
    <property type="nucleotide sequence ID" value="NZ_CBCSLE010000147.1"/>
</dbReference>
<dbReference type="Proteomes" id="UP000537825">
    <property type="component" value="Unassembled WGS sequence"/>
</dbReference>